<evidence type="ECO:0000313" key="2">
    <source>
        <dbReference type="Proteomes" id="UP000034350"/>
    </source>
</evidence>
<organism evidence="1 2">
    <name type="scientific">Vairimorpha ceranae</name>
    <dbReference type="NCBI Taxonomy" id="40302"/>
    <lineage>
        <taxon>Eukaryota</taxon>
        <taxon>Fungi</taxon>
        <taxon>Fungi incertae sedis</taxon>
        <taxon>Microsporidia</taxon>
        <taxon>Nosematidae</taxon>
        <taxon>Vairimorpha</taxon>
    </lineage>
</organism>
<dbReference type="VEuPathDB" id="MicrosporidiaDB:AAJ76_2160003441"/>
<evidence type="ECO:0000313" key="1">
    <source>
        <dbReference type="EMBL" id="KKO73828.1"/>
    </source>
</evidence>
<accession>A0A0F9WL48</accession>
<gene>
    <name evidence="1" type="ORF">AAJ76_2160003441</name>
</gene>
<name>A0A0F9WL48_9MICR</name>
<reference evidence="1 2" key="1">
    <citation type="journal article" date="2015" name="Environ. Microbiol.">
        <title>Genome analyses suggest the presence of polyploidy and recent human-driven expansions in eight global populations of the honeybee pathogen Nosema ceranae.</title>
        <authorList>
            <person name="Pelin A."/>
            <person name="Selman M."/>
            <person name="Aris-Brosou S."/>
            <person name="Farinelli L."/>
            <person name="Corradi N."/>
        </authorList>
    </citation>
    <scope>NUCLEOTIDE SEQUENCE [LARGE SCALE GENOMIC DNA]</scope>
    <source>
        <strain evidence="1 2">PA08 1199</strain>
    </source>
</reference>
<proteinExistence type="predicted"/>
<keyword evidence="2" id="KW-1185">Reference proteome</keyword>
<protein>
    <submittedName>
        <fullName evidence="1">Uncharacterized protein</fullName>
    </submittedName>
</protein>
<dbReference type="GeneID" id="36319529"/>
<dbReference type="Proteomes" id="UP000034350">
    <property type="component" value="Unassembled WGS sequence"/>
</dbReference>
<comment type="caution">
    <text evidence="1">The sequence shown here is derived from an EMBL/GenBank/DDBJ whole genome shotgun (WGS) entry which is preliminary data.</text>
</comment>
<sequence>MALKIKHLNKNIKSNNKQTHPQKDVHFFICSLKYHFRIGRILGQSANLISVYLTSVMTCSNSLNQLIKIHLITSKPHKRFNDTNNV</sequence>
<dbReference type="EMBL" id="JPQZ01000216">
    <property type="protein sequence ID" value="KKO73828.1"/>
    <property type="molecule type" value="Genomic_DNA"/>
</dbReference>
<dbReference type="AlphaFoldDB" id="A0A0F9WL48"/>
<dbReference type="RefSeq" id="XP_024329570.1">
    <property type="nucleotide sequence ID" value="XM_024474604.1"/>
</dbReference>